<dbReference type="EMBL" id="MU006779">
    <property type="protein sequence ID" value="KAF2644172.1"/>
    <property type="molecule type" value="Genomic_DNA"/>
</dbReference>
<sequence>MATVSQPSWKSQSQSPWLEHDAPKAEESDEKHTSDSPIHFEFLNDSFTRSSESQASFHLFPNLPLELRRHIWSFSLPQHRLLKVTVAAAEPDYDSAHQSRDDASKDPCIAPYQEKNDLGNVVSGADYHLRLCSTSTNSPLLYVNHEANEAVHDVHRVHVPMSQRSDAPRLRFCPERDTILIAVETDEDKAYFADFVHDALAYDPKKRGILHIAIRSQGCPSKIHLPIELSKLHNSAQAALVYTLKHLESVSLVHLFRTKSRQMFSSLELHYIRNRIPQTEVVRLNRAYPLWSSTASYSILPVDPRPVSRYLDLVDLGWDPCGLIRAWHTLEAAYDVSPVSSDKIRVLIAAAEKDEVLDIATTSQARSFRQQEEQLWNRDWAEGGLFNLHHPDMAKPDDDESREFMTTQNAIGFWSVPLEAFGPVPEVPYDTSRWWYSKLCDLTGFESQIELGLFEVA</sequence>
<dbReference type="InterPro" id="IPR045518">
    <property type="entry name" value="2EXR"/>
</dbReference>
<evidence type="ECO:0000313" key="3">
    <source>
        <dbReference type="EMBL" id="KAF2644172.1"/>
    </source>
</evidence>
<dbReference type="OrthoDB" id="3469466at2759"/>
<proteinExistence type="predicted"/>
<gene>
    <name evidence="3" type="ORF">P280DRAFT_466838</name>
</gene>
<feature type="compositionally biased region" description="Low complexity" evidence="1">
    <location>
        <begin position="1"/>
        <end position="17"/>
    </location>
</feature>
<name>A0A6A6SAA8_9PLEO</name>
<feature type="domain" description="2EXR" evidence="2">
    <location>
        <begin position="57"/>
        <end position="179"/>
    </location>
</feature>
<dbReference type="AlphaFoldDB" id="A0A6A6SAA8"/>
<evidence type="ECO:0000313" key="4">
    <source>
        <dbReference type="Proteomes" id="UP000799753"/>
    </source>
</evidence>
<evidence type="ECO:0000259" key="2">
    <source>
        <dbReference type="Pfam" id="PF20150"/>
    </source>
</evidence>
<dbReference type="Proteomes" id="UP000799753">
    <property type="component" value="Unassembled WGS sequence"/>
</dbReference>
<accession>A0A6A6SAA8</accession>
<dbReference type="PANTHER" id="PTHR35910">
    <property type="entry name" value="2EXR DOMAIN-CONTAINING PROTEIN"/>
    <property type="match status" value="1"/>
</dbReference>
<keyword evidence="4" id="KW-1185">Reference proteome</keyword>
<evidence type="ECO:0000256" key="1">
    <source>
        <dbReference type="SAM" id="MobiDB-lite"/>
    </source>
</evidence>
<dbReference type="Pfam" id="PF20150">
    <property type="entry name" value="2EXR"/>
    <property type="match status" value="1"/>
</dbReference>
<organism evidence="3 4">
    <name type="scientific">Massarina eburnea CBS 473.64</name>
    <dbReference type="NCBI Taxonomy" id="1395130"/>
    <lineage>
        <taxon>Eukaryota</taxon>
        <taxon>Fungi</taxon>
        <taxon>Dikarya</taxon>
        <taxon>Ascomycota</taxon>
        <taxon>Pezizomycotina</taxon>
        <taxon>Dothideomycetes</taxon>
        <taxon>Pleosporomycetidae</taxon>
        <taxon>Pleosporales</taxon>
        <taxon>Massarineae</taxon>
        <taxon>Massarinaceae</taxon>
        <taxon>Massarina</taxon>
    </lineage>
</organism>
<reference evidence="3" key="1">
    <citation type="journal article" date="2020" name="Stud. Mycol.">
        <title>101 Dothideomycetes genomes: a test case for predicting lifestyles and emergence of pathogens.</title>
        <authorList>
            <person name="Haridas S."/>
            <person name="Albert R."/>
            <person name="Binder M."/>
            <person name="Bloem J."/>
            <person name="Labutti K."/>
            <person name="Salamov A."/>
            <person name="Andreopoulos B."/>
            <person name="Baker S."/>
            <person name="Barry K."/>
            <person name="Bills G."/>
            <person name="Bluhm B."/>
            <person name="Cannon C."/>
            <person name="Castanera R."/>
            <person name="Culley D."/>
            <person name="Daum C."/>
            <person name="Ezra D."/>
            <person name="Gonzalez J."/>
            <person name="Henrissat B."/>
            <person name="Kuo A."/>
            <person name="Liang C."/>
            <person name="Lipzen A."/>
            <person name="Lutzoni F."/>
            <person name="Magnuson J."/>
            <person name="Mondo S."/>
            <person name="Nolan M."/>
            <person name="Ohm R."/>
            <person name="Pangilinan J."/>
            <person name="Park H.-J."/>
            <person name="Ramirez L."/>
            <person name="Alfaro M."/>
            <person name="Sun H."/>
            <person name="Tritt A."/>
            <person name="Yoshinaga Y."/>
            <person name="Zwiers L.-H."/>
            <person name="Turgeon B."/>
            <person name="Goodwin S."/>
            <person name="Spatafora J."/>
            <person name="Crous P."/>
            <person name="Grigoriev I."/>
        </authorList>
    </citation>
    <scope>NUCLEOTIDE SEQUENCE</scope>
    <source>
        <strain evidence="3">CBS 473.64</strain>
    </source>
</reference>
<feature type="compositionally biased region" description="Basic and acidic residues" evidence="1">
    <location>
        <begin position="18"/>
        <end position="34"/>
    </location>
</feature>
<dbReference type="PANTHER" id="PTHR35910:SF6">
    <property type="entry name" value="2EXR DOMAIN-CONTAINING PROTEIN"/>
    <property type="match status" value="1"/>
</dbReference>
<protein>
    <recommendedName>
        <fullName evidence="2">2EXR domain-containing protein</fullName>
    </recommendedName>
</protein>
<feature type="region of interest" description="Disordered" evidence="1">
    <location>
        <begin position="1"/>
        <end position="36"/>
    </location>
</feature>